<dbReference type="InterPro" id="IPR002037">
    <property type="entry name" value="Glyco_hydro_8"/>
</dbReference>
<evidence type="ECO:0000256" key="4">
    <source>
        <dbReference type="ARBA" id="ARBA00023295"/>
    </source>
</evidence>
<keyword evidence="4" id="KW-0326">Glycosidase</keyword>
<feature type="domain" description="CBM6" evidence="8">
    <location>
        <begin position="47"/>
        <end position="162"/>
    </location>
</feature>
<evidence type="ECO:0000259" key="8">
    <source>
        <dbReference type="PROSITE" id="PS51175"/>
    </source>
</evidence>
<dbReference type="Pfam" id="PF00041">
    <property type="entry name" value="fn3"/>
    <property type="match status" value="2"/>
</dbReference>
<evidence type="ECO:0000256" key="2">
    <source>
        <dbReference type="ARBA" id="ARBA00022729"/>
    </source>
</evidence>
<feature type="domain" description="CBM6" evidence="8">
    <location>
        <begin position="780"/>
        <end position="896"/>
    </location>
</feature>
<evidence type="ECO:0000256" key="3">
    <source>
        <dbReference type="ARBA" id="ARBA00022801"/>
    </source>
</evidence>
<feature type="region of interest" description="Disordered" evidence="6">
    <location>
        <begin position="665"/>
        <end position="684"/>
    </location>
</feature>
<keyword evidence="2" id="KW-0732">Signal</keyword>
<dbReference type="PROSITE" id="PS50853">
    <property type="entry name" value="FN3"/>
    <property type="match status" value="2"/>
</dbReference>
<dbReference type="PANTHER" id="PTHR46957">
    <property type="entry name" value="CYTOKINE RECEPTOR"/>
    <property type="match status" value="1"/>
</dbReference>
<evidence type="ECO:0008006" key="11">
    <source>
        <dbReference type="Google" id="ProtNLM"/>
    </source>
</evidence>
<dbReference type="SMART" id="SM00606">
    <property type="entry name" value="CBD_IV"/>
    <property type="match status" value="1"/>
</dbReference>
<dbReference type="Proteomes" id="UP001500897">
    <property type="component" value="Unassembled WGS sequence"/>
</dbReference>
<dbReference type="InterPro" id="IPR012341">
    <property type="entry name" value="6hp_glycosidase-like_sf"/>
</dbReference>
<evidence type="ECO:0000313" key="10">
    <source>
        <dbReference type="Proteomes" id="UP001500897"/>
    </source>
</evidence>
<protein>
    <recommendedName>
        <fullName evidence="11">Chitodextrinase</fullName>
    </recommendedName>
</protein>
<dbReference type="EMBL" id="BAAANS010000002">
    <property type="protein sequence ID" value="GAA2084736.1"/>
    <property type="molecule type" value="Genomic_DNA"/>
</dbReference>
<dbReference type="PRINTS" id="PR00735">
    <property type="entry name" value="GLHYDRLASE8"/>
</dbReference>
<dbReference type="SMART" id="SM00060">
    <property type="entry name" value="FN3"/>
    <property type="match status" value="2"/>
</dbReference>
<proteinExistence type="inferred from homology"/>
<evidence type="ECO:0000259" key="7">
    <source>
        <dbReference type="PROSITE" id="PS50853"/>
    </source>
</evidence>
<dbReference type="InterPro" id="IPR005084">
    <property type="entry name" value="CBM6"/>
</dbReference>
<dbReference type="Gene3D" id="2.60.120.260">
    <property type="entry name" value="Galactose-binding domain-like"/>
    <property type="match status" value="2"/>
</dbReference>
<dbReference type="InterPro" id="IPR036116">
    <property type="entry name" value="FN3_sf"/>
</dbReference>
<keyword evidence="3" id="KW-0378">Hydrolase</keyword>
<dbReference type="InterPro" id="IPR008979">
    <property type="entry name" value="Galactose-bd-like_sf"/>
</dbReference>
<evidence type="ECO:0000313" key="9">
    <source>
        <dbReference type="EMBL" id="GAA2084736.1"/>
    </source>
</evidence>
<organism evidence="9 10">
    <name type="scientific">Kitasatospora saccharophila</name>
    <dbReference type="NCBI Taxonomy" id="407973"/>
    <lineage>
        <taxon>Bacteria</taxon>
        <taxon>Bacillati</taxon>
        <taxon>Actinomycetota</taxon>
        <taxon>Actinomycetes</taxon>
        <taxon>Kitasatosporales</taxon>
        <taxon>Streptomycetaceae</taxon>
        <taxon>Kitasatospora</taxon>
    </lineage>
</organism>
<dbReference type="CDD" id="cd00063">
    <property type="entry name" value="FN3"/>
    <property type="match status" value="1"/>
</dbReference>
<keyword evidence="5" id="KW-0624">Polysaccharide degradation</keyword>
<dbReference type="RefSeq" id="WP_344549917.1">
    <property type="nucleotide sequence ID" value="NZ_BAAANS010000002.1"/>
</dbReference>
<dbReference type="SUPFAM" id="SSF49785">
    <property type="entry name" value="Galactose-binding domain-like"/>
    <property type="match status" value="2"/>
</dbReference>
<dbReference type="InterPro" id="IPR050713">
    <property type="entry name" value="RTP_Phos/Ushers"/>
</dbReference>
<dbReference type="InterPro" id="IPR008928">
    <property type="entry name" value="6-hairpin_glycosidase_sf"/>
</dbReference>
<evidence type="ECO:0000256" key="6">
    <source>
        <dbReference type="SAM" id="MobiDB-lite"/>
    </source>
</evidence>
<dbReference type="SUPFAM" id="SSF49265">
    <property type="entry name" value="Fibronectin type III"/>
    <property type="match status" value="1"/>
</dbReference>
<gene>
    <name evidence="9" type="ORF">GCM10009759_04010</name>
</gene>
<dbReference type="PROSITE" id="PS51257">
    <property type="entry name" value="PROKAR_LIPOPROTEIN"/>
    <property type="match status" value="1"/>
</dbReference>
<evidence type="ECO:0000256" key="1">
    <source>
        <dbReference type="ARBA" id="ARBA00009209"/>
    </source>
</evidence>
<dbReference type="Gene3D" id="1.50.10.10">
    <property type="match status" value="1"/>
</dbReference>
<evidence type="ECO:0000256" key="5">
    <source>
        <dbReference type="ARBA" id="ARBA00023326"/>
    </source>
</evidence>
<dbReference type="Pfam" id="PF01270">
    <property type="entry name" value="Glyco_hydro_8"/>
    <property type="match status" value="1"/>
</dbReference>
<keyword evidence="10" id="KW-1185">Reference proteome</keyword>
<comment type="similarity">
    <text evidence="1">Belongs to the glycosyl hydrolase 8 (cellulase D) family.</text>
</comment>
<dbReference type="PROSITE" id="PS51175">
    <property type="entry name" value="CBM6"/>
    <property type="match status" value="2"/>
</dbReference>
<dbReference type="SUPFAM" id="SSF48208">
    <property type="entry name" value="Six-hairpin glycosidases"/>
    <property type="match status" value="1"/>
</dbReference>
<dbReference type="Pfam" id="PF03422">
    <property type="entry name" value="CBM_6"/>
    <property type="match status" value="2"/>
</dbReference>
<dbReference type="InterPro" id="IPR003961">
    <property type="entry name" value="FN3_dom"/>
</dbReference>
<dbReference type="PANTHER" id="PTHR46957:SF3">
    <property type="entry name" value="CYTOKINE RECEPTOR"/>
    <property type="match status" value="1"/>
</dbReference>
<sequence>MNRALPSAGTTETRPLWRTALATATAGACLALYGAAPQAAVADTLQATVQAESMAKSGGCTSTDSTRAVYYCNNDSTSTSYAFPQAGRYSITVAGASSQNNTAGISVYVGSAKVAALTFTGTSYTRQSAVFDIASAGSQEIRLKLETDNGQNDTYVDYFELAYQGPTPAAPPAPVPPDTGAYASGTYRNLFKEMDPTITDAAVTAKLTTYWNAFFTGTDDTKRLYYPAGTNGNGALAYIKDTGNGDVRSEGMSYGMMIAVQMNKKAEFDALWNWAKSNMQHQKTSRSGYFCWQASESGSCMDDNPATDGEEYFATALFFAGNRWGNGTGIFNYTAEANGILNTMLHKQDINGGVVDSVTNMFDTKAKLPVFVPYGNAAQFSDPSYVLPAFYELWSRWADGYQGNQAADRQFWHDAATAGRAFFTKATNATTGLNPDYAEFTGAPNNTGNHGDFRFDAWRTAVNWSVDYAWWAADPAQKTLTDRLQGFFTAQGANAYVNQYSLSGTSLSSDRSPGLIASNAAASLAASKQQAWPFVQALWNLQPPTGQYRYYDGLLNFMALLHTSGNFRIYGPGTGGTADTTAPTAPGALTVTATTATTATLSWTASSDDTAVASYTAYTGTATNGAPGCTQVTATSCTITGLSPQSTYTFTVKARDAAGNISAASNSATATTTPAGSSTAPATPGNLTATASAATSIALAWSDNSTNESGFEIERTTGTGGTWTRIATAAANTTTYTDTALTAGTTYAYRVRAVNDTGASGYTNQATATTSTATNRSAYQSIEAEAATATGVTTRSDDGGTVVQLTGTGSSLALANIDFGTTGAASVSFRVSTTTPGVNLQVRVGSPTASPACTVYPDSNGTWHTKSNTCYPKPTGVQTIYITATGPAAINSLVFKN</sequence>
<dbReference type="Gene3D" id="2.60.40.10">
    <property type="entry name" value="Immunoglobulins"/>
    <property type="match status" value="2"/>
</dbReference>
<dbReference type="CDD" id="cd04084">
    <property type="entry name" value="CBM6_xylanase-like"/>
    <property type="match status" value="1"/>
</dbReference>
<feature type="domain" description="Fibronectin type-III" evidence="7">
    <location>
        <begin position="683"/>
        <end position="773"/>
    </location>
</feature>
<name>A0ABN2W6K6_9ACTN</name>
<keyword evidence="5" id="KW-0119">Carbohydrate metabolism</keyword>
<dbReference type="InterPro" id="IPR013783">
    <property type="entry name" value="Ig-like_fold"/>
</dbReference>
<comment type="caution">
    <text evidence="9">The sequence shown here is derived from an EMBL/GenBank/DDBJ whole genome shotgun (WGS) entry which is preliminary data.</text>
</comment>
<dbReference type="InterPro" id="IPR006584">
    <property type="entry name" value="Cellulose-bd_IV"/>
</dbReference>
<feature type="domain" description="Fibronectin type-III" evidence="7">
    <location>
        <begin position="585"/>
        <end position="675"/>
    </location>
</feature>
<reference evidence="9 10" key="1">
    <citation type="journal article" date="2019" name="Int. J. Syst. Evol. Microbiol.">
        <title>The Global Catalogue of Microorganisms (GCM) 10K type strain sequencing project: providing services to taxonomists for standard genome sequencing and annotation.</title>
        <authorList>
            <consortium name="The Broad Institute Genomics Platform"/>
            <consortium name="The Broad Institute Genome Sequencing Center for Infectious Disease"/>
            <person name="Wu L."/>
            <person name="Ma J."/>
        </authorList>
    </citation>
    <scope>NUCLEOTIDE SEQUENCE [LARGE SCALE GENOMIC DNA]</scope>
    <source>
        <strain evidence="9 10">JCM 14559</strain>
    </source>
</reference>
<accession>A0ABN2W6K6</accession>